<proteinExistence type="predicted"/>
<name>A0ABV2Z4J1_9ACTN</name>
<organism evidence="2 3">
    <name type="scientific">Streptomyces catenulae</name>
    <dbReference type="NCBI Taxonomy" id="66875"/>
    <lineage>
        <taxon>Bacteria</taxon>
        <taxon>Bacillati</taxon>
        <taxon>Actinomycetota</taxon>
        <taxon>Actinomycetes</taxon>
        <taxon>Kitasatosporales</taxon>
        <taxon>Streptomycetaceae</taxon>
        <taxon>Streptomyces</taxon>
    </lineage>
</organism>
<gene>
    <name evidence="2" type="ORF">AB0E61_22815</name>
</gene>
<feature type="compositionally biased region" description="Low complexity" evidence="1">
    <location>
        <begin position="26"/>
        <end position="36"/>
    </location>
</feature>
<dbReference type="Proteomes" id="UP001550853">
    <property type="component" value="Unassembled WGS sequence"/>
</dbReference>
<accession>A0ABV2Z4J1</accession>
<evidence type="ECO:0008006" key="4">
    <source>
        <dbReference type="Google" id="ProtNLM"/>
    </source>
</evidence>
<protein>
    <recommendedName>
        <fullName evidence="4">Scaffolding protein</fullName>
    </recommendedName>
</protein>
<dbReference type="EMBL" id="JBEZVI010000020">
    <property type="protein sequence ID" value="MEU3712912.1"/>
    <property type="molecule type" value="Genomic_DNA"/>
</dbReference>
<evidence type="ECO:0000256" key="1">
    <source>
        <dbReference type="SAM" id="MobiDB-lite"/>
    </source>
</evidence>
<sequence length="235" mass="23927">MSDTTSITSTNTDGQSAPADEGGQGPADTGQQAPTTPAAPPAPPSGTGQDEAPSATIARLEQQLAAARRDAGKSRVTAKQTAADEARAELAQQIGRALGLVQDDAPPDPAALTQQLATEQQHARQTAVELAVFRTARDAGGDPDALLDSRAFAAALADVDPTDTAAVRAAVEAAVAANPKLAAQRAPGPSRAGAEFSGPPSEGVTAQQFAAMDYARRAELYQSDPDTYRRLSAGS</sequence>
<comment type="caution">
    <text evidence="2">The sequence shown here is derived from an EMBL/GenBank/DDBJ whole genome shotgun (WGS) entry which is preliminary data.</text>
</comment>
<reference evidence="2 3" key="1">
    <citation type="submission" date="2024-06" db="EMBL/GenBank/DDBJ databases">
        <title>The Natural Products Discovery Center: Release of the First 8490 Sequenced Strains for Exploring Actinobacteria Biosynthetic Diversity.</title>
        <authorList>
            <person name="Kalkreuter E."/>
            <person name="Kautsar S.A."/>
            <person name="Yang D."/>
            <person name="Bader C.D."/>
            <person name="Teijaro C.N."/>
            <person name="Fluegel L."/>
            <person name="Davis C.M."/>
            <person name="Simpson J.R."/>
            <person name="Lauterbach L."/>
            <person name="Steele A.D."/>
            <person name="Gui C."/>
            <person name="Meng S."/>
            <person name="Li G."/>
            <person name="Viehrig K."/>
            <person name="Ye F."/>
            <person name="Su P."/>
            <person name="Kiefer A.F."/>
            <person name="Nichols A."/>
            <person name="Cepeda A.J."/>
            <person name="Yan W."/>
            <person name="Fan B."/>
            <person name="Jiang Y."/>
            <person name="Adhikari A."/>
            <person name="Zheng C.-J."/>
            <person name="Schuster L."/>
            <person name="Cowan T.M."/>
            <person name="Smanski M.J."/>
            <person name="Chevrette M.G."/>
            <person name="De Carvalho L.P.S."/>
            <person name="Shen B."/>
        </authorList>
    </citation>
    <scope>NUCLEOTIDE SEQUENCE [LARGE SCALE GENOMIC DNA]</scope>
    <source>
        <strain evidence="2 3">NPDC033039</strain>
    </source>
</reference>
<dbReference type="RefSeq" id="WP_157848006.1">
    <property type="nucleotide sequence ID" value="NZ_JBEZVI010000020.1"/>
</dbReference>
<feature type="region of interest" description="Disordered" evidence="1">
    <location>
        <begin position="1"/>
        <end position="84"/>
    </location>
</feature>
<evidence type="ECO:0000313" key="3">
    <source>
        <dbReference type="Proteomes" id="UP001550853"/>
    </source>
</evidence>
<feature type="compositionally biased region" description="Low complexity" evidence="1">
    <location>
        <begin position="1"/>
        <end position="13"/>
    </location>
</feature>
<feature type="region of interest" description="Disordered" evidence="1">
    <location>
        <begin position="182"/>
        <end position="205"/>
    </location>
</feature>
<keyword evidence="3" id="KW-1185">Reference proteome</keyword>
<evidence type="ECO:0000313" key="2">
    <source>
        <dbReference type="EMBL" id="MEU3712912.1"/>
    </source>
</evidence>